<dbReference type="AlphaFoldDB" id="A0AAE3D3B3"/>
<accession>A0AAE3D3B3</accession>
<keyword evidence="3" id="KW-1185">Reference proteome</keyword>
<comment type="caution">
    <text evidence="2">The sequence shown here is derived from an EMBL/GenBank/DDBJ whole genome shotgun (WGS) entry which is preliminary data.</text>
</comment>
<dbReference type="InterPro" id="IPR012038">
    <property type="entry name" value="UCP009471"/>
</dbReference>
<dbReference type="EMBL" id="JAICBX010000004">
    <property type="protein sequence ID" value="MBW8639443.1"/>
    <property type="molecule type" value="Genomic_DNA"/>
</dbReference>
<organism evidence="2 3">
    <name type="scientific">Flavimaribacter sediminis</name>
    <dbReference type="NCBI Taxonomy" id="2865987"/>
    <lineage>
        <taxon>Bacteria</taxon>
        <taxon>Pseudomonadati</taxon>
        <taxon>Pseudomonadota</taxon>
        <taxon>Alphaproteobacteria</taxon>
        <taxon>Hyphomicrobiales</taxon>
        <taxon>Rhizobiaceae</taxon>
        <taxon>Flavimaribacter</taxon>
    </lineage>
</organism>
<evidence type="ECO:0000313" key="3">
    <source>
        <dbReference type="Proteomes" id="UP001196509"/>
    </source>
</evidence>
<feature type="domain" description="DUF1214" evidence="1">
    <location>
        <begin position="73"/>
        <end position="173"/>
    </location>
</feature>
<name>A0AAE3D3B3_9HYPH</name>
<evidence type="ECO:0000313" key="2">
    <source>
        <dbReference type="EMBL" id="MBW8639443.1"/>
    </source>
</evidence>
<gene>
    <name evidence="2" type="ORF">K1W69_19770</name>
</gene>
<dbReference type="Proteomes" id="UP001196509">
    <property type="component" value="Unassembled WGS sequence"/>
</dbReference>
<dbReference type="SUPFAM" id="SSF160935">
    <property type="entry name" value="VPA0735-like"/>
    <property type="match status" value="1"/>
</dbReference>
<dbReference type="PIRSF" id="PIRSF009471">
    <property type="entry name" value="UCP009471"/>
    <property type="match status" value="1"/>
</dbReference>
<dbReference type="InterPro" id="IPR010621">
    <property type="entry name" value="DUF1214"/>
</dbReference>
<sequence length="196" mass="21221">MFRVPLSIAIVLVIAFAGATFSAVYALKATVGFGSIEIGAWKAWPVAHTKNADPYAKAHRARAGKVLLAGAEGLVFVADNDDSGQRLRGNCSYVVGGKTPPARFWSLHMTDAEDRLYAVDGPFPYAFHSHEVTRDGDGLFTIVLDRTPSAGNWMAIDGAPQHFRLILTLFDTPTAGSTRLEELEMPKIERLGCDDA</sequence>
<evidence type="ECO:0000259" key="1">
    <source>
        <dbReference type="Pfam" id="PF06742"/>
    </source>
</evidence>
<protein>
    <submittedName>
        <fullName evidence="2">DUF1214 domain-containing protein</fullName>
    </submittedName>
</protein>
<proteinExistence type="predicted"/>
<reference evidence="2" key="1">
    <citation type="submission" date="2021-08" db="EMBL/GenBank/DDBJ databases">
        <title>Hoeflea bacterium WL0058 sp. nov., isolated from the sediment.</title>
        <authorList>
            <person name="Wang L."/>
            <person name="Zhang D."/>
        </authorList>
    </citation>
    <scope>NUCLEOTIDE SEQUENCE</scope>
    <source>
        <strain evidence="2">WL0058</strain>
    </source>
</reference>
<dbReference type="InterPro" id="IPR037049">
    <property type="entry name" value="DUF1214_C_sf"/>
</dbReference>
<dbReference type="RefSeq" id="WP_220230174.1">
    <property type="nucleotide sequence ID" value="NZ_JAICBX010000004.1"/>
</dbReference>
<dbReference type="Gene3D" id="2.60.120.600">
    <property type="entry name" value="Domain of unknown function DUF1214, C-terminal domain"/>
    <property type="match status" value="1"/>
</dbReference>
<dbReference type="Pfam" id="PF06742">
    <property type="entry name" value="DUF1214"/>
    <property type="match status" value="1"/>
</dbReference>